<keyword evidence="2" id="KW-0813">Transport</keyword>
<evidence type="ECO:0000256" key="6">
    <source>
        <dbReference type="ARBA" id="ARBA00023136"/>
    </source>
</evidence>
<feature type="domain" description="PX" evidence="8">
    <location>
        <begin position="93"/>
        <end position="210"/>
    </location>
</feature>
<gene>
    <name evidence="9" type="ORF">SPARVUS_LOCUS917404</name>
</gene>
<organism evidence="9 10">
    <name type="scientific">Staurois parvus</name>
    <dbReference type="NCBI Taxonomy" id="386267"/>
    <lineage>
        <taxon>Eukaryota</taxon>
        <taxon>Metazoa</taxon>
        <taxon>Chordata</taxon>
        <taxon>Craniata</taxon>
        <taxon>Vertebrata</taxon>
        <taxon>Euteleostomi</taxon>
        <taxon>Amphibia</taxon>
        <taxon>Batrachia</taxon>
        <taxon>Anura</taxon>
        <taxon>Neobatrachia</taxon>
        <taxon>Ranoidea</taxon>
        <taxon>Ranidae</taxon>
        <taxon>Staurois</taxon>
    </lineage>
</organism>
<evidence type="ECO:0000256" key="5">
    <source>
        <dbReference type="ARBA" id="ARBA00023121"/>
    </source>
</evidence>
<evidence type="ECO:0000256" key="4">
    <source>
        <dbReference type="ARBA" id="ARBA00022927"/>
    </source>
</evidence>
<dbReference type="SUPFAM" id="SSF64268">
    <property type="entry name" value="PX domain"/>
    <property type="match status" value="1"/>
</dbReference>
<name>A0ABN9AIE6_9NEOB</name>
<feature type="compositionally biased region" description="Basic and acidic residues" evidence="7">
    <location>
        <begin position="61"/>
        <end position="70"/>
    </location>
</feature>
<feature type="compositionally biased region" description="Low complexity" evidence="7">
    <location>
        <begin position="42"/>
        <end position="52"/>
    </location>
</feature>
<feature type="compositionally biased region" description="Basic residues" evidence="7">
    <location>
        <begin position="1"/>
        <end position="10"/>
    </location>
</feature>
<evidence type="ECO:0000256" key="1">
    <source>
        <dbReference type="ARBA" id="ARBA00004469"/>
    </source>
</evidence>
<evidence type="ECO:0000256" key="7">
    <source>
        <dbReference type="SAM" id="MobiDB-lite"/>
    </source>
</evidence>
<feature type="region of interest" description="Disordered" evidence="7">
    <location>
        <begin position="1"/>
        <end position="71"/>
    </location>
</feature>
<dbReference type="PANTHER" id="PTHR20939">
    <property type="entry name" value="SORTING NEXIN 20, 21"/>
    <property type="match status" value="1"/>
</dbReference>
<feature type="compositionally biased region" description="Acidic residues" evidence="7">
    <location>
        <begin position="25"/>
        <end position="37"/>
    </location>
</feature>
<dbReference type="SMART" id="SM00312">
    <property type="entry name" value="PX"/>
    <property type="match status" value="1"/>
</dbReference>
<reference evidence="9" key="1">
    <citation type="submission" date="2023-05" db="EMBL/GenBank/DDBJ databases">
        <authorList>
            <person name="Stuckert A."/>
        </authorList>
    </citation>
    <scope>NUCLEOTIDE SEQUENCE</scope>
</reference>
<evidence type="ECO:0000259" key="8">
    <source>
        <dbReference type="PROSITE" id="PS50195"/>
    </source>
</evidence>
<dbReference type="PROSITE" id="PS50195">
    <property type="entry name" value="PX"/>
    <property type="match status" value="1"/>
</dbReference>
<dbReference type="InterPro" id="IPR039937">
    <property type="entry name" value="SNX20/SNX21"/>
</dbReference>
<accession>A0ABN9AIE6</accession>
<dbReference type="Gene3D" id="3.30.1520.10">
    <property type="entry name" value="Phox-like domain"/>
    <property type="match status" value="1"/>
</dbReference>
<dbReference type="PANTHER" id="PTHR20939:SF10">
    <property type="entry name" value="SORTING NEXIN-21"/>
    <property type="match status" value="1"/>
</dbReference>
<dbReference type="EMBL" id="CATNWA010000283">
    <property type="protein sequence ID" value="CAI9535774.1"/>
    <property type="molecule type" value="Genomic_DNA"/>
</dbReference>
<feature type="non-terminal residue" evidence="9">
    <location>
        <position position="304"/>
    </location>
</feature>
<evidence type="ECO:0000313" key="9">
    <source>
        <dbReference type="EMBL" id="CAI9535774.1"/>
    </source>
</evidence>
<keyword evidence="10" id="KW-1185">Reference proteome</keyword>
<protein>
    <recommendedName>
        <fullName evidence="8">PX domain-containing protein</fullName>
    </recommendedName>
</protein>
<dbReference type="Proteomes" id="UP001162483">
    <property type="component" value="Unassembled WGS sequence"/>
</dbReference>
<comment type="caution">
    <text evidence="9">The sequence shown here is derived from an EMBL/GenBank/DDBJ whole genome shotgun (WGS) entry which is preliminary data.</text>
</comment>
<dbReference type="InterPro" id="IPR036871">
    <property type="entry name" value="PX_dom_sf"/>
</dbReference>
<keyword evidence="3" id="KW-0967">Endosome</keyword>
<keyword evidence="6" id="KW-0472">Membrane</keyword>
<evidence type="ECO:0000256" key="3">
    <source>
        <dbReference type="ARBA" id="ARBA00022753"/>
    </source>
</evidence>
<evidence type="ECO:0000256" key="2">
    <source>
        <dbReference type="ARBA" id="ARBA00022448"/>
    </source>
</evidence>
<dbReference type="Pfam" id="PF00787">
    <property type="entry name" value="PX"/>
    <property type="match status" value="1"/>
</dbReference>
<evidence type="ECO:0000313" key="10">
    <source>
        <dbReference type="Proteomes" id="UP001162483"/>
    </source>
</evidence>
<keyword evidence="5" id="KW-0446">Lipid-binding</keyword>
<keyword evidence="4" id="KW-0653">Protein transport</keyword>
<dbReference type="InterPro" id="IPR001683">
    <property type="entry name" value="PX_dom"/>
</dbReference>
<comment type="subcellular location">
    <subcellularLocation>
        <location evidence="1">Early endosome membrane</location>
        <topology evidence="1">Peripheral membrane protein</topology>
        <orientation evidence="1">Cytoplasmic side</orientation>
    </subcellularLocation>
</comment>
<proteinExistence type="predicted"/>
<sequence>MASKFLKRLRPSTLKDQRGPGPPEEPPETAELVDDPDMAVRLSGTLSLSEDSLGSEESDGTEGRLLEEPNARPLLTQQLREMWANTQDHSVPIRLTFEVTEANIVRDIHAKYVMYTIYLVHSGQYDPSPAFITCRYSDLERLRKSLRSRYPEEMNNVSFPRKRLHKNFTAETIAKRSRAFEQFLCHVSSLPTLRYSPQFLGFFYLSDMQKAQQFTCTGLYNLALPKWTNCWRLHEKLCPTWASTHRLTVLAGLVVCHQELDALADAQAYSEQAVALQQDSQEQNMTFLIAFLQAHIQLSWRVGR</sequence>